<dbReference type="NCBIfam" id="TIGR00179">
    <property type="entry name" value="murB"/>
    <property type="match status" value="1"/>
</dbReference>
<evidence type="ECO:0000256" key="11">
    <source>
        <dbReference type="ARBA" id="ARBA00022984"/>
    </source>
</evidence>
<dbReference type="Gene3D" id="3.90.78.10">
    <property type="entry name" value="UDP-N-acetylenolpyruvoylglucosamine reductase, C-terminal domain"/>
    <property type="match status" value="1"/>
</dbReference>
<evidence type="ECO:0000256" key="4">
    <source>
        <dbReference type="ARBA" id="ARBA00004752"/>
    </source>
</evidence>
<comment type="catalytic activity">
    <reaction evidence="15 16">
        <text>UDP-N-acetyl-alpha-D-muramate + NADP(+) = UDP-N-acetyl-3-O-(1-carboxyvinyl)-alpha-D-glucosamine + NADPH + H(+)</text>
        <dbReference type="Rhea" id="RHEA:12248"/>
        <dbReference type="ChEBI" id="CHEBI:15378"/>
        <dbReference type="ChEBI" id="CHEBI:57783"/>
        <dbReference type="ChEBI" id="CHEBI:58349"/>
        <dbReference type="ChEBI" id="CHEBI:68483"/>
        <dbReference type="ChEBI" id="CHEBI:70757"/>
        <dbReference type="EC" id="1.3.1.98"/>
    </reaction>
</comment>
<comment type="cofactor">
    <cofactor evidence="1 16">
        <name>FAD</name>
        <dbReference type="ChEBI" id="CHEBI:57692"/>
    </cofactor>
</comment>
<accession>A0ABS7BV51</accession>
<dbReference type="InterPro" id="IPR003170">
    <property type="entry name" value="MurB"/>
</dbReference>
<organism evidence="18 19">
    <name type="scientific">Paenibacillus sepulcri</name>
    <dbReference type="NCBI Taxonomy" id="359917"/>
    <lineage>
        <taxon>Bacteria</taxon>
        <taxon>Bacillati</taxon>
        <taxon>Bacillota</taxon>
        <taxon>Bacilli</taxon>
        <taxon>Bacillales</taxon>
        <taxon>Paenibacillaceae</taxon>
        <taxon>Paenibacillus</taxon>
    </lineage>
</organism>
<evidence type="ECO:0000313" key="19">
    <source>
        <dbReference type="Proteomes" id="UP001519887"/>
    </source>
</evidence>
<feature type="active site" description="Proton donor" evidence="16">
    <location>
        <position position="218"/>
    </location>
</feature>
<feature type="active site" evidence="16">
    <location>
        <position position="167"/>
    </location>
</feature>
<dbReference type="InterPro" id="IPR016167">
    <property type="entry name" value="FAD-bd_PCMH_sub1"/>
</dbReference>
<evidence type="ECO:0000256" key="8">
    <source>
        <dbReference type="ARBA" id="ARBA00022827"/>
    </source>
</evidence>
<evidence type="ECO:0000256" key="14">
    <source>
        <dbReference type="ARBA" id="ARBA00023316"/>
    </source>
</evidence>
<gene>
    <name evidence="16 18" type="primary">murB</name>
    <name evidence="18" type="ORF">K0U00_00535</name>
</gene>
<keyword evidence="19" id="KW-1185">Reference proteome</keyword>
<dbReference type="InterPro" id="IPR016166">
    <property type="entry name" value="FAD-bd_PCMH"/>
</dbReference>
<evidence type="ECO:0000256" key="15">
    <source>
        <dbReference type="ARBA" id="ARBA00048914"/>
    </source>
</evidence>
<evidence type="ECO:0000256" key="2">
    <source>
        <dbReference type="ARBA" id="ARBA00003921"/>
    </source>
</evidence>
<dbReference type="SUPFAM" id="SSF56176">
    <property type="entry name" value="FAD-binding/transporter-associated domain-like"/>
    <property type="match status" value="1"/>
</dbReference>
<comment type="caution">
    <text evidence="18">The sequence shown here is derived from an EMBL/GenBank/DDBJ whole genome shotgun (WGS) entry which is preliminary data.</text>
</comment>
<comment type="function">
    <text evidence="2 16">Cell wall formation.</text>
</comment>
<dbReference type="HAMAP" id="MF_00037">
    <property type="entry name" value="MurB"/>
    <property type="match status" value="1"/>
</dbReference>
<evidence type="ECO:0000256" key="6">
    <source>
        <dbReference type="ARBA" id="ARBA00022618"/>
    </source>
</evidence>
<dbReference type="EMBL" id="JAHZIK010000004">
    <property type="protein sequence ID" value="MBW7452526.1"/>
    <property type="molecule type" value="Genomic_DNA"/>
</dbReference>
<evidence type="ECO:0000256" key="12">
    <source>
        <dbReference type="ARBA" id="ARBA00023002"/>
    </source>
</evidence>
<protein>
    <recommendedName>
        <fullName evidence="16">UDP-N-acetylenolpyruvoylglucosamine reductase</fullName>
        <ecNumber evidence="16">1.3.1.98</ecNumber>
    </recommendedName>
    <alternativeName>
        <fullName evidence="16">UDP-N-acetylmuramate dehydrogenase</fullName>
    </alternativeName>
</protein>
<dbReference type="EC" id="1.3.1.98" evidence="16"/>
<keyword evidence="6 16" id="KW-0132">Cell division</keyword>
<evidence type="ECO:0000256" key="10">
    <source>
        <dbReference type="ARBA" id="ARBA00022960"/>
    </source>
</evidence>
<dbReference type="Pfam" id="PF01565">
    <property type="entry name" value="FAD_binding_4"/>
    <property type="match status" value="1"/>
</dbReference>
<dbReference type="PANTHER" id="PTHR21071:SF4">
    <property type="entry name" value="UDP-N-ACETYLENOLPYRUVOYLGLUCOSAMINE REDUCTASE"/>
    <property type="match status" value="1"/>
</dbReference>
<dbReference type="Pfam" id="PF02873">
    <property type="entry name" value="MurB_C"/>
    <property type="match status" value="1"/>
</dbReference>
<dbReference type="PANTHER" id="PTHR21071">
    <property type="entry name" value="UDP-N-ACETYLENOLPYRUVOYLGLUCOSAMINE REDUCTASE"/>
    <property type="match status" value="1"/>
</dbReference>
<dbReference type="NCBIfam" id="NF010480">
    <property type="entry name" value="PRK13905.1"/>
    <property type="match status" value="1"/>
</dbReference>
<evidence type="ECO:0000256" key="5">
    <source>
        <dbReference type="ARBA" id="ARBA00022490"/>
    </source>
</evidence>
<dbReference type="RefSeq" id="WP_210038274.1">
    <property type="nucleotide sequence ID" value="NZ_JBHLVU010000022.1"/>
</dbReference>
<keyword evidence="11 16" id="KW-0573">Peptidoglycan synthesis</keyword>
<feature type="active site" evidence="16">
    <location>
        <position position="289"/>
    </location>
</feature>
<comment type="similarity">
    <text evidence="16">Belongs to the MurB family.</text>
</comment>
<dbReference type="Gene3D" id="3.30.43.10">
    <property type="entry name" value="Uridine Diphospho-n-acetylenolpyruvylglucosamine Reductase, domain 2"/>
    <property type="match status" value="1"/>
</dbReference>
<evidence type="ECO:0000256" key="3">
    <source>
        <dbReference type="ARBA" id="ARBA00004496"/>
    </source>
</evidence>
<keyword evidence="5 16" id="KW-0963">Cytoplasm</keyword>
<dbReference type="Gene3D" id="3.30.465.10">
    <property type="match status" value="1"/>
</dbReference>
<sequence length="293" mass="31909">MFQRLSCRVEENFSMKTITTMAVGGACKYYIVPQNIEELQLATKISRDRGMRLLVMGNGSNIIVDDEGFDGVVLHIGKRLGQMRIEQDCLYAEAGVTLPNIAFTMAKEGIKGFEFMVSIPGTVGGAVMMNAGSSGRELSDVLQSVTYLDDEGNCLTKTAEECQLSFRSSGFTGTNSIILSAKFNIEYETDRSNLLLATREIANVRKKKFPMNVATVGSTFKSPANGPHPGKCIEAVGLKGHRIGDVEISPVHGNWIINLGNARSQDVKSLIAIMKDTVAGQLGIEMEREVIFV</sequence>
<feature type="domain" description="FAD-binding PCMH-type" evidence="17">
    <location>
        <begin position="22"/>
        <end position="188"/>
    </location>
</feature>
<dbReference type="InterPro" id="IPR016169">
    <property type="entry name" value="FAD-bd_PCMH_sub2"/>
</dbReference>
<evidence type="ECO:0000256" key="1">
    <source>
        <dbReference type="ARBA" id="ARBA00001974"/>
    </source>
</evidence>
<keyword evidence="7 16" id="KW-0285">Flavoprotein</keyword>
<reference evidence="18 19" key="1">
    <citation type="submission" date="2021-07" db="EMBL/GenBank/DDBJ databases">
        <title>Paenibacillus radiodurans sp. nov., isolated from the southeastern edge of Tengger Desert.</title>
        <authorList>
            <person name="Zhang G."/>
        </authorList>
    </citation>
    <scope>NUCLEOTIDE SEQUENCE [LARGE SCALE GENOMIC DNA]</scope>
    <source>
        <strain evidence="18 19">CCM 7311</strain>
    </source>
</reference>
<keyword evidence="14 16" id="KW-0961">Cell wall biogenesis/degradation</keyword>
<evidence type="ECO:0000313" key="18">
    <source>
        <dbReference type="EMBL" id="MBW7452526.1"/>
    </source>
</evidence>
<dbReference type="Proteomes" id="UP001519887">
    <property type="component" value="Unassembled WGS sequence"/>
</dbReference>
<dbReference type="InterPro" id="IPR036635">
    <property type="entry name" value="MurB_C_sf"/>
</dbReference>
<dbReference type="PROSITE" id="PS51387">
    <property type="entry name" value="FAD_PCMH"/>
    <property type="match status" value="1"/>
</dbReference>
<dbReference type="GO" id="GO:0008762">
    <property type="term" value="F:UDP-N-acetylmuramate dehydrogenase activity"/>
    <property type="evidence" value="ECO:0007669"/>
    <property type="project" value="UniProtKB-EC"/>
</dbReference>
<evidence type="ECO:0000259" key="17">
    <source>
        <dbReference type="PROSITE" id="PS51387"/>
    </source>
</evidence>
<name>A0ABS7BV51_9BACL</name>
<evidence type="ECO:0000256" key="16">
    <source>
        <dbReference type="HAMAP-Rule" id="MF_00037"/>
    </source>
</evidence>
<comment type="subcellular location">
    <subcellularLocation>
        <location evidence="3 16">Cytoplasm</location>
    </subcellularLocation>
</comment>
<dbReference type="InterPro" id="IPR036318">
    <property type="entry name" value="FAD-bd_PCMH-like_sf"/>
</dbReference>
<dbReference type="PROSITE" id="PS51257">
    <property type="entry name" value="PROKAR_LIPOPROTEIN"/>
    <property type="match status" value="1"/>
</dbReference>
<proteinExistence type="inferred from homology"/>
<evidence type="ECO:0000256" key="9">
    <source>
        <dbReference type="ARBA" id="ARBA00022857"/>
    </source>
</evidence>
<evidence type="ECO:0000256" key="13">
    <source>
        <dbReference type="ARBA" id="ARBA00023306"/>
    </source>
</evidence>
<comment type="pathway">
    <text evidence="4 16">Cell wall biogenesis; peptidoglycan biosynthesis.</text>
</comment>
<keyword evidence="12 16" id="KW-0560">Oxidoreductase</keyword>
<keyword evidence="10 16" id="KW-0133">Cell shape</keyword>
<keyword evidence="13 16" id="KW-0131">Cell cycle</keyword>
<dbReference type="SUPFAM" id="SSF56194">
    <property type="entry name" value="Uridine diphospho-N-Acetylenolpyruvylglucosamine reductase, MurB, C-terminal domain"/>
    <property type="match status" value="1"/>
</dbReference>
<dbReference type="InterPro" id="IPR006094">
    <property type="entry name" value="Oxid_FAD_bind_N"/>
</dbReference>
<dbReference type="InterPro" id="IPR011601">
    <property type="entry name" value="MurB_C"/>
</dbReference>
<evidence type="ECO:0000256" key="7">
    <source>
        <dbReference type="ARBA" id="ARBA00022630"/>
    </source>
</evidence>
<keyword evidence="8 16" id="KW-0274">FAD</keyword>
<keyword evidence="9 16" id="KW-0521">NADP</keyword>